<evidence type="ECO:0000256" key="4">
    <source>
        <dbReference type="ARBA" id="ARBA00022729"/>
    </source>
</evidence>
<dbReference type="GO" id="GO:1901678">
    <property type="term" value="P:iron coordination entity transport"/>
    <property type="evidence" value="ECO:0007669"/>
    <property type="project" value="UniProtKB-ARBA"/>
</dbReference>
<accession>A0A542Y838</accession>
<dbReference type="STRING" id="55969.SD72_14270"/>
<dbReference type="Pfam" id="PF01497">
    <property type="entry name" value="Peripla_BP_2"/>
    <property type="match status" value="1"/>
</dbReference>
<feature type="signal peptide" evidence="5">
    <location>
        <begin position="1"/>
        <end position="26"/>
    </location>
</feature>
<name>A0A542Y838_9MICO</name>
<protein>
    <submittedName>
        <fullName evidence="7">Iron complex transport system substrate-binding protein</fullName>
    </submittedName>
</protein>
<evidence type="ECO:0000256" key="5">
    <source>
        <dbReference type="SAM" id="SignalP"/>
    </source>
</evidence>
<keyword evidence="4 5" id="KW-0732">Signal</keyword>
<evidence type="ECO:0000313" key="7">
    <source>
        <dbReference type="EMBL" id="TQL44270.1"/>
    </source>
</evidence>
<dbReference type="SUPFAM" id="SSF53807">
    <property type="entry name" value="Helical backbone' metal receptor"/>
    <property type="match status" value="1"/>
</dbReference>
<dbReference type="Proteomes" id="UP000319094">
    <property type="component" value="Unassembled WGS sequence"/>
</dbReference>
<dbReference type="RefSeq" id="WP_141887477.1">
    <property type="nucleotide sequence ID" value="NZ_BAAAUY010000011.1"/>
</dbReference>
<dbReference type="AlphaFoldDB" id="A0A542Y838"/>
<feature type="chain" id="PRO_5039709049" evidence="5">
    <location>
        <begin position="27"/>
        <end position="351"/>
    </location>
</feature>
<reference evidence="7 8" key="1">
    <citation type="submission" date="2019-06" db="EMBL/GenBank/DDBJ databases">
        <title>Sequencing the genomes of 1000 actinobacteria strains.</title>
        <authorList>
            <person name="Klenk H.-P."/>
        </authorList>
    </citation>
    <scope>NUCLEOTIDE SEQUENCE [LARGE SCALE GENOMIC DNA]</scope>
    <source>
        <strain evidence="7 8">DSM 8803</strain>
    </source>
</reference>
<organism evidence="7 8">
    <name type="scientific">Leucobacter komagatae</name>
    <dbReference type="NCBI Taxonomy" id="55969"/>
    <lineage>
        <taxon>Bacteria</taxon>
        <taxon>Bacillati</taxon>
        <taxon>Actinomycetota</taxon>
        <taxon>Actinomycetes</taxon>
        <taxon>Micrococcales</taxon>
        <taxon>Microbacteriaceae</taxon>
        <taxon>Leucobacter</taxon>
    </lineage>
</organism>
<comment type="similarity">
    <text evidence="2">Belongs to the bacterial solute-binding protein 8 family.</text>
</comment>
<evidence type="ECO:0000256" key="1">
    <source>
        <dbReference type="ARBA" id="ARBA00004196"/>
    </source>
</evidence>
<dbReference type="PANTHER" id="PTHR30532:SF24">
    <property type="entry name" value="FERRIC ENTEROBACTIN-BINDING PERIPLASMIC PROTEIN FEPB"/>
    <property type="match status" value="1"/>
</dbReference>
<feature type="domain" description="Fe/B12 periplasmic-binding" evidence="6">
    <location>
        <begin position="67"/>
        <end position="349"/>
    </location>
</feature>
<keyword evidence="3" id="KW-0813">Transport</keyword>
<comment type="caution">
    <text evidence="7">The sequence shown here is derived from an EMBL/GenBank/DDBJ whole genome shotgun (WGS) entry which is preliminary data.</text>
</comment>
<dbReference type="PROSITE" id="PS51257">
    <property type="entry name" value="PROKAR_LIPOPROTEIN"/>
    <property type="match status" value="1"/>
</dbReference>
<keyword evidence="8" id="KW-1185">Reference proteome</keyword>
<gene>
    <name evidence="7" type="ORF">FB468_2321</name>
</gene>
<dbReference type="InterPro" id="IPR051313">
    <property type="entry name" value="Bact_iron-sidero_bind"/>
</dbReference>
<dbReference type="GO" id="GO:0030288">
    <property type="term" value="C:outer membrane-bounded periplasmic space"/>
    <property type="evidence" value="ECO:0007669"/>
    <property type="project" value="TreeGrafter"/>
</dbReference>
<dbReference type="Gene3D" id="3.40.50.1980">
    <property type="entry name" value="Nitrogenase molybdenum iron protein domain"/>
    <property type="match status" value="2"/>
</dbReference>
<dbReference type="EMBL" id="VFON01000001">
    <property type="protein sequence ID" value="TQL44270.1"/>
    <property type="molecule type" value="Genomic_DNA"/>
</dbReference>
<comment type="subcellular location">
    <subcellularLocation>
        <location evidence="1">Cell envelope</location>
    </subcellularLocation>
</comment>
<evidence type="ECO:0000259" key="6">
    <source>
        <dbReference type="PROSITE" id="PS50983"/>
    </source>
</evidence>
<sequence>MRLKKPTSLLAVLVATALLVTGCTGAQGDQPEAGSSAGATTSGATDKFPVTIQHALGEATIEEAPERVVTLGWAAEDAVVALGVVPVAVPAYGWGADDEGYLPWFRDTVEAMGEPLPETLKAEERSGEVNFEQILGLDPDVILAPFSGISDEDYKRLADIAPTVAYAEQPWASNWQDLTATVGKALGRSGQAAELLASTEKLFAGHAAEHPEFDGVSLAYGMGMTEGTSELTFYFPADPRVEFVEALGFTTPKSIMDFAERSTLGSSDSTSLELLGDFDDVDVFLAWAGSDNDKERTLGNPLVSIWKPVANGKDLVLTDPSLVWATSSPTALNIPWALDNLVPQLAELVAR</sequence>
<dbReference type="OrthoDB" id="1846031at2"/>
<evidence type="ECO:0000256" key="3">
    <source>
        <dbReference type="ARBA" id="ARBA00022448"/>
    </source>
</evidence>
<dbReference type="PANTHER" id="PTHR30532">
    <property type="entry name" value="IRON III DICITRATE-BINDING PERIPLASMIC PROTEIN"/>
    <property type="match status" value="1"/>
</dbReference>
<dbReference type="PROSITE" id="PS50983">
    <property type="entry name" value="FE_B12_PBP"/>
    <property type="match status" value="1"/>
</dbReference>
<proteinExistence type="inferred from homology"/>
<evidence type="ECO:0000313" key="8">
    <source>
        <dbReference type="Proteomes" id="UP000319094"/>
    </source>
</evidence>
<dbReference type="InterPro" id="IPR002491">
    <property type="entry name" value="ABC_transptr_periplasmic_BD"/>
</dbReference>
<dbReference type="CDD" id="cd01146">
    <property type="entry name" value="FhuD"/>
    <property type="match status" value="1"/>
</dbReference>
<evidence type="ECO:0000256" key="2">
    <source>
        <dbReference type="ARBA" id="ARBA00008814"/>
    </source>
</evidence>